<feature type="compositionally biased region" description="Basic residues" evidence="1">
    <location>
        <begin position="345"/>
        <end position="354"/>
    </location>
</feature>
<feature type="compositionally biased region" description="Basic and acidic residues" evidence="1">
    <location>
        <begin position="213"/>
        <end position="248"/>
    </location>
</feature>
<organism evidence="2">
    <name type="scientific">Alexandrium monilatum</name>
    <dbReference type="NCBI Taxonomy" id="311494"/>
    <lineage>
        <taxon>Eukaryota</taxon>
        <taxon>Sar</taxon>
        <taxon>Alveolata</taxon>
        <taxon>Dinophyceae</taxon>
        <taxon>Gonyaulacales</taxon>
        <taxon>Pyrocystaceae</taxon>
        <taxon>Alexandrium</taxon>
    </lineage>
</organism>
<feature type="region of interest" description="Disordered" evidence="1">
    <location>
        <begin position="207"/>
        <end position="365"/>
    </location>
</feature>
<dbReference type="EMBL" id="HBNR01060145">
    <property type="protein sequence ID" value="CAE4628878.1"/>
    <property type="molecule type" value="Transcribed_RNA"/>
</dbReference>
<accession>A0A7S4RYV3</accession>
<reference evidence="2" key="1">
    <citation type="submission" date="2021-01" db="EMBL/GenBank/DDBJ databases">
        <authorList>
            <person name="Corre E."/>
            <person name="Pelletier E."/>
            <person name="Niang G."/>
            <person name="Scheremetjew M."/>
            <person name="Finn R."/>
            <person name="Kale V."/>
            <person name="Holt S."/>
            <person name="Cochrane G."/>
            <person name="Meng A."/>
            <person name="Brown T."/>
            <person name="Cohen L."/>
        </authorList>
    </citation>
    <scope>NUCLEOTIDE SEQUENCE</scope>
    <source>
        <strain evidence="2">CCMP3105</strain>
    </source>
</reference>
<proteinExistence type="predicted"/>
<evidence type="ECO:0000313" key="2">
    <source>
        <dbReference type="EMBL" id="CAE4628878.1"/>
    </source>
</evidence>
<gene>
    <name evidence="2" type="ORF">AMON00008_LOCUS42323</name>
</gene>
<name>A0A7S4RYV3_9DINO</name>
<dbReference type="AlphaFoldDB" id="A0A7S4RYV3"/>
<protein>
    <submittedName>
        <fullName evidence="2">Uncharacterized protein</fullName>
    </submittedName>
</protein>
<feature type="compositionally biased region" description="Low complexity" evidence="1">
    <location>
        <begin position="265"/>
        <end position="307"/>
    </location>
</feature>
<evidence type="ECO:0000256" key="1">
    <source>
        <dbReference type="SAM" id="MobiDB-lite"/>
    </source>
</evidence>
<sequence length="365" mass="37699">MGKSIRAKIKKRLRTAKRQRVEAMIVVPRTREHHQALTRVIEGRSVTLARPKSAFRYPGDGSAVFPQHEIMKPIDFRASHLPMASYAFRGNRRKYEGDQAEYMANLAKSSHPQMEVLAGGGAVLSSGRRVTVREAEILATVANNPEAAAAAVATPASAADAVAAAVAEAGAGAGGDVEMAPASKEASAVVAAADAAAGPAVALTATAEGQEQDGDREQGEEPENEADHSRIPVLKDSRRAKRAAEHRPRSNAVKKKTKMRVQDRPATPATPSNSSAPAPAAPQVVASAEPAVAAAAEMGEGAAAESTRVGRKKQAKAQATNDSAEAAAGPATAEPAGAVVEKPAGKGKKKKKAARSAEAADVDMA</sequence>
<feature type="compositionally biased region" description="Low complexity" evidence="1">
    <location>
        <begin position="324"/>
        <end position="342"/>
    </location>
</feature>